<dbReference type="AlphaFoldDB" id="A0A951QIP8"/>
<gene>
    <name evidence="1" type="ORF">KME15_25085</name>
</gene>
<protein>
    <submittedName>
        <fullName evidence="1">Uncharacterized protein</fullName>
    </submittedName>
</protein>
<dbReference type="EMBL" id="JAHHHD010000051">
    <property type="protein sequence ID" value="MBW4661953.1"/>
    <property type="molecule type" value="Genomic_DNA"/>
</dbReference>
<comment type="caution">
    <text evidence="1">The sequence shown here is derived from an EMBL/GenBank/DDBJ whole genome shotgun (WGS) entry which is preliminary data.</text>
</comment>
<proteinExistence type="predicted"/>
<dbReference type="Proteomes" id="UP000757435">
    <property type="component" value="Unassembled WGS sequence"/>
</dbReference>
<sequence length="228" mass="26023">MTVTQAESAASPTVMGSIDALAYEAPFLIEKLLKDHIVETAEEGERLFTEVKRFLVLTHADESKIWDMYSLRVDEVWHQFILFTKQYMDFCQRFFVRYVPHNPSNAPEAHTRNSVEVTSFEDFQHCYRELFGESLPDVWYDEKSVTLRRRVFNDHVGTLTLQYEGEIVSLLTPSGELLLSANALARDALAFIAQTGAFYVREVLGLDDEEKVALVATLVEHNVLRVGA</sequence>
<reference evidence="1" key="2">
    <citation type="journal article" date="2022" name="Microbiol. Resour. Announc.">
        <title>Metagenome Sequencing to Explore Phylogenomics of Terrestrial Cyanobacteria.</title>
        <authorList>
            <person name="Ward R.D."/>
            <person name="Stajich J.E."/>
            <person name="Johansen J.R."/>
            <person name="Huntemann M."/>
            <person name="Clum A."/>
            <person name="Foster B."/>
            <person name="Foster B."/>
            <person name="Roux S."/>
            <person name="Palaniappan K."/>
            <person name="Varghese N."/>
            <person name="Mukherjee S."/>
            <person name="Reddy T.B.K."/>
            <person name="Daum C."/>
            <person name="Copeland A."/>
            <person name="Chen I.A."/>
            <person name="Ivanova N.N."/>
            <person name="Kyrpides N.C."/>
            <person name="Shapiro N."/>
            <person name="Eloe-Fadrosh E.A."/>
            <person name="Pietrasiak N."/>
        </authorList>
    </citation>
    <scope>NUCLEOTIDE SEQUENCE</scope>
    <source>
        <strain evidence="1">UHER 2000/2452</strain>
    </source>
</reference>
<name>A0A951QIP8_9CYAN</name>
<reference evidence="1" key="1">
    <citation type="submission" date="2021-05" db="EMBL/GenBank/DDBJ databases">
        <authorList>
            <person name="Pietrasiak N."/>
            <person name="Ward R."/>
            <person name="Stajich J.E."/>
            <person name="Kurbessoian T."/>
        </authorList>
    </citation>
    <scope>NUCLEOTIDE SEQUENCE</scope>
    <source>
        <strain evidence="1">UHER 2000/2452</strain>
    </source>
</reference>
<evidence type="ECO:0000313" key="2">
    <source>
        <dbReference type="Proteomes" id="UP000757435"/>
    </source>
</evidence>
<accession>A0A951QIP8</accession>
<evidence type="ECO:0000313" key="1">
    <source>
        <dbReference type="EMBL" id="MBW4661953.1"/>
    </source>
</evidence>
<organism evidence="1 2">
    <name type="scientific">Drouetiella hepatica Uher 2000/2452</name>
    <dbReference type="NCBI Taxonomy" id="904376"/>
    <lineage>
        <taxon>Bacteria</taxon>
        <taxon>Bacillati</taxon>
        <taxon>Cyanobacteriota</taxon>
        <taxon>Cyanophyceae</taxon>
        <taxon>Oculatellales</taxon>
        <taxon>Oculatellaceae</taxon>
        <taxon>Drouetiella</taxon>
    </lineage>
</organism>